<comment type="caution">
    <text evidence="9">The sequence shown here is derived from an EMBL/GenBank/DDBJ whole genome shotgun (WGS) entry which is preliminary data.</text>
</comment>
<feature type="domain" description="EamA" evidence="8">
    <location>
        <begin position="68"/>
        <end position="204"/>
    </location>
</feature>
<feature type="transmembrane region" description="Helical" evidence="7">
    <location>
        <begin position="131"/>
        <end position="150"/>
    </location>
</feature>
<keyword evidence="3" id="KW-0256">Endoplasmic reticulum</keyword>
<feature type="transmembrane region" description="Helical" evidence="7">
    <location>
        <begin position="254"/>
        <end position="277"/>
    </location>
</feature>
<dbReference type="STRING" id="69771.A0A1V6PMD9"/>
<dbReference type="InterPro" id="IPR000620">
    <property type="entry name" value="EamA_dom"/>
</dbReference>
<dbReference type="InterPro" id="IPR037185">
    <property type="entry name" value="EmrE-like"/>
</dbReference>
<reference evidence="10" key="1">
    <citation type="journal article" date="2017" name="Nat. Microbiol.">
        <title>Global analysis of biosynthetic gene clusters reveals vast potential of secondary metabolite production in Penicillium species.</title>
        <authorList>
            <person name="Nielsen J.C."/>
            <person name="Grijseels S."/>
            <person name="Prigent S."/>
            <person name="Ji B."/>
            <person name="Dainat J."/>
            <person name="Nielsen K.F."/>
            <person name="Frisvad J.C."/>
            <person name="Workman M."/>
            <person name="Nielsen J."/>
        </authorList>
    </citation>
    <scope>NUCLEOTIDE SEQUENCE [LARGE SCALE GENOMIC DNA]</scope>
    <source>
        <strain evidence="10">IBT 11843</strain>
    </source>
</reference>
<dbReference type="Proteomes" id="UP000191522">
    <property type="component" value="Unassembled WGS sequence"/>
</dbReference>
<evidence type="ECO:0000256" key="6">
    <source>
        <dbReference type="SAM" id="MobiDB-lite"/>
    </source>
</evidence>
<evidence type="ECO:0000313" key="9">
    <source>
        <dbReference type="EMBL" id="OQD77842.1"/>
    </source>
</evidence>
<keyword evidence="5 7" id="KW-0472">Membrane</keyword>
<feature type="transmembrane region" description="Helical" evidence="7">
    <location>
        <begin position="162"/>
        <end position="179"/>
    </location>
</feature>
<dbReference type="AlphaFoldDB" id="A0A1V6PMD9"/>
<evidence type="ECO:0000256" key="1">
    <source>
        <dbReference type="ARBA" id="ARBA00004477"/>
    </source>
</evidence>
<feature type="region of interest" description="Disordered" evidence="6">
    <location>
        <begin position="378"/>
        <end position="403"/>
    </location>
</feature>
<dbReference type="PANTHER" id="PTHR22911">
    <property type="entry name" value="ACYL-MALONYL CONDENSING ENZYME-RELATED"/>
    <property type="match status" value="1"/>
</dbReference>
<dbReference type="SUPFAM" id="SSF103481">
    <property type="entry name" value="Multidrug resistance efflux transporter EmrE"/>
    <property type="match status" value="1"/>
</dbReference>
<feature type="transmembrane region" description="Helical" evidence="7">
    <location>
        <begin position="325"/>
        <end position="342"/>
    </location>
</feature>
<feature type="region of interest" description="Disordered" evidence="6">
    <location>
        <begin position="1"/>
        <end position="27"/>
    </location>
</feature>
<feature type="domain" description="EamA" evidence="8">
    <location>
        <begin position="228"/>
        <end position="366"/>
    </location>
</feature>
<evidence type="ECO:0000256" key="7">
    <source>
        <dbReference type="SAM" id="Phobius"/>
    </source>
</evidence>
<evidence type="ECO:0000256" key="4">
    <source>
        <dbReference type="ARBA" id="ARBA00022989"/>
    </source>
</evidence>
<feature type="compositionally biased region" description="Polar residues" evidence="6">
    <location>
        <begin position="1"/>
        <end position="16"/>
    </location>
</feature>
<dbReference type="OMA" id="PIASCYV"/>
<keyword evidence="10" id="KW-1185">Reference proteome</keyword>
<organism evidence="9 10">
    <name type="scientific">Penicillium decumbens</name>
    <dbReference type="NCBI Taxonomy" id="69771"/>
    <lineage>
        <taxon>Eukaryota</taxon>
        <taxon>Fungi</taxon>
        <taxon>Dikarya</taxon>
        <taxon>Ascomycota</taxon>
        <taxon>Pezizomycotina</taxon>
        <taxon>Eurotiomycetes</taxon>
        <taxon>Eurotiomycetidae</taxon>
        <taxon>Eurotiales</taxon>
        <taxon>Aspergillaceae</taxon>
        <taxon>Penicillium</taxon>
    </lineage>
</organism>
<feature type="transmembrane region" description="Helical" evidence="7">
    <location>
        <begin position="99"/>
        <end position="119"/>
    </location>
</feature>
<feature type="transmembrane region" description="Helical" evidence="7">
    <location>
        <begin position="354"/>
        <end position="372"/>
    </location>
</feature>
<dbReference type="OrthoDB" id="306876at2759"/>
<keyword evidence="2 7" id="KW-0812">Transmembrane</keyword>
<dbReference type="PANTHER" id="PTHR22911:SF6">
    <property type="entry name" value="SOLUTE CARRIER FAMILY 35 MEMBER G1"/>
    <property type="match status" value="1"/>
</dbReference>
<evidence type="ECO:0000313" key="10">
    <source>
        <dbReference type="Proteomes" id="UP000191522"/>
    </source>
</evidence>
<evidence type="ECO:0000256" key="3">
    <source>
        <dbReference type="ARBA" id="ARBA00022824"/>
    </source>
</evidence>
<dbReference type="EMBL" id="MDYL01000002">
    <property type="protein sequence ID" value="OQD77842.1"/>
    <property type="molecule type" value="Genomic_DNA"/>
</dbReference>
<feature type="transmembrane region" description="Helical" evidence="7">
    <location>
        <begin position="191"/>
        <end position="208"/>
    </location>
</feature>
<feature type="transmembrane region" description="Helical" evidence="7">
    <location>
        <begin position="69"/>
        <end position="87"/>
    </location>
</feature>
<gene>
    <name evidence="9" type="ORF">PENDEC_c002G03278</name>
</gene>
<evidence type="ECO:0000256" key="2">
    <source>
        <dbReference type="ARBA" id="ARBA00022692"/>
    </source>
</evidence>
<protein>
    <recommendedName>
        <fullName evidence="8">EamA domain-containing protein</fullName>
    </recommendedName>
</protein>
<name>A0A1V6PMD9_PENDC</name>
<comment type="subcellular location">
    <subcellularLocation>
        <location evidence="1">Endoplasmic reticulum membrane</location>
        <topology evidence="1">Multi-pass membrane protein</topology>
    </subcellularLocation>
</comment>
<feature type="compositionally biased region" description="Basic and acidic residues" evidence="6">
    <location>
        <begin position="392"/>
        <end position="403"/>
    </location>
</feature>
<feature type="transmembrane region" description="Helical" evidence="7">
    <location>
        <begin position="289"/>
        <end position="313"/>
    </location>
</feature>
<keyword evidence="4 7" id="KW-1133">Transmembrane helix</keyword>
<accession>A0A1V6PMD9</accession>
<evidence type="ECO:0000259" key="8">
    <source>
        <dbReference type="Pfam" id="PF00892"/>
    </source>
</evidence>
<evidence type="ECO:0000256" key="5">
    <source>
        <dbReference type="ARBA" id="ARBA00023136"/>
    </source>
</evidence>
<feature type="transmembrane region" description="Helical" evidence="7">
    <location>
        <begin position="220"/>
        <end position="242"/>
    </location>
</feature>
<dbReference type="Pfam" id="PF00892">
    <property type="entry name" value="EamA"/>
    <property type="match status" value="2"/>
</dbReference>
<proteinExistence type="predicted"/>
<dbReference type="GO" id="GO:0016020">
    <property type="term" value="C:membrane"/>
    <property type="evidence" value="ECO:0007669"/>
    <property type="project" value="UniProtKB-SubCell"/>
</dbReference>
<sequence>MSESESPPHFSNNETGIESPDADTPLPIETYHDDPLAEYEPCPISDEYDGYETVRPRSKWSVFWLRNKGMFLVLLSQMFGASMNVMTKILEMYSSMHPFQVLFARMSITAVASYLYMWYAKVPAPLGTRPVLGLLILRAVSGFMGVYGLYYSVQYLPLSEATVITFLVPIMTCYACSLLIPGETFSRRQQVAGIISLVGVVLIARPFGNRNRDETDGVDSYHHVLATVVAFVGVIGATGAYTSIRMIGRRAHPLVSVTYFSSVTTIISFTAMAAVPGVPFRLPGTPTEWILLTGLGVCGFLLQFLLTAGLSYVPPADVSDKSGQGSRATSMVYTQMLFALFYDKVVWGSTLSLVSWAGSALILACTVSVAVMQEGRSKRPELVEDECDCEDQEPRYKDGDEEA</sequence>